<evidence type="ECO:0000313" key="4">
    <source>
        <dbReference type="Proteomes" id="UP000181728"/>
    </source>
</evidence>
<dbReference type="Proteomes" id="UP000181728">
    <property type="component" value="Unassembled WGS sequence"/>
</dbReference>
<gene>
    <name evidence="3" type="ORF">ATX59_09075</name>
    <name evidence="2" type="ORF">GA838_08065</name>
</gene>
<evidence type="ECO:0000313" key="2">
    <source>
        <dbReference type="EMBL" id="MDV7715689.1"/>
    </source>
</evidence>
<feature type="transmembrane region" description="Helical" evidence="1">
    <location>
        <begin position="110"/>
        <end position="131"/>
    </location>
</feature>
<feature type="transmembrane region" description="Helical" evidence="1">
    <location>
        <begin position="193"/>
        <end position="215"/>
    </location>
</feature>
<protein>
    <submittedName>
        <fullName evidence="2">DUF1345 domain-containing protein</fullName>
    </submittedName>
</protein>
<keyword evidence="1" id="KW-0812">Transmembrane</keyword>
<dbReference type="EMBL" id="WERV01000006">
    <property type="protein sequence ID" value="MDV7715689.1"/>
    <property type="molecule type" value="Genomic_DNA"/>
</dbReference>
<proteinExistence type="predicted"/>
<accession>A0A6N4A5V4</accession>
<dbReference type="AlphaFoldDB" id="A0A6N4A5V4"/>
<organism evidence="3 4">
    <name type="scientific">Oenococcus oeni</name>
    <name type="common">Leuconostoc oenos</name>
    <dbReference type="NCBI Taxonomy" id="1247"/>
    <lineage>
        <taxon>Bacteria</taxon>
        <taxon>Bacillati</taxon>
        <taxon>Bacillota</taxon>
        <taxon>Bacilli</taxon>
        <taxon>Lactobacillales</taxon>
        <taxon>Lactobacillaceae</taxon>
        <taxon>Oenococcus</taxon>
    </lineage>
</organism>
<evidence type="ECO:0000313" key="3">
    <source>
        <dbReference type="EMBL" id="OIM20393.1"/>
    </source>
</evidence>
<sequence length="216" mass="24892">MDHKSQKKVIQRKRSRFILSFVLGLFICIFAKFWFNWEISLLIAWDSGALILIALIYSAFQPDNGQHTKEITLKEGVRYPILDILIIIACLASLVIGIIIFTYSKGNPTEIIFCIVSIFCSWNLIHILYAVHYSEMYYKKNIGKKEGGVDFNNKELPNFWDFIYLSYTIGMTYQVSDTNFSTTEFRKVALGQALISFLFSTVLISTMVNFLASIMR</sequence>
<reference evidence="3 4" key="1">
    <citation type="journal article" date="2016" name="BMC Genomics">
        <title>Consensus pan-genome assembly of the specialised wine bacterium Oenococcus oeni.</title>
        <authorList>
            <person name="Sternes P.R."/>
            <person name="Borneman A.R."/>
        </authorList>
    </citation>
    <scope>NUCLEOTIDE SEQUENCE [LARGE SCALE GENOMIC DNA]</scope>
    <source>
        <strain evidence="3 4">AWRIB661</strain>
    </source>
</reference>
<dbReference type="Proteomes" id="UP001281024">
    <property type="component" value="Unassembled WGS sequence"/>
</dbReference>
<keyword evidence="1" id="KW-1133">Transmembrane helix</keyword>
<feature type="transmembrane region" description="Helical" evidence="1">
    <location>
        <begin position="41"/>
        <end position="60"/>
    </location>
</feature>
<feature type="transmembrane region" description="Helical" evidence="1">
    <location>
        <begin position="81"/>
        <end position="104"/>
    </location>
</feature>
<name>A0A6N4A5V4_OENOE</name>
<evidence type="ECO:0000256" key="1">
    <source>
        <dbReference type="SAM" id="Phobius"/>
    </source>
</evidence>
<dbReference type="Pfam" id="PF07077">
    <property type="entry name" value="DUF1345"/>
    <property type="match status" value="1"/>
</dbReference>
<dbReference type="InterPro" id="IPR009781">
    <property type="entry name" value="DUF1345"/>
</dbReference>
<dbReference type="RefSeq" id="WP_071420156.1">
    <property type="nucleotide sequence ID" value="NZ_MLLI01000198.1"/>
</dbReference>
<keyword evidence="1" id="KW-0472">Membrane</keyword>
<feature type="transmembrane region" description="Helical" evidence="1">
    <location>
        <begin position="17"/>
        <end position="35"/>
    </location>
</feature>
<reference evidence="2" key="2">
    <citation type="submission" date="2019-10" db="EMBL/GenBank/DDBJ databases">
        <title>Malate fermentation in French cider.</title>
        <authorList>
            <person name="Cousin F.J."/>
            <person name="Medina Fernandez S."/>
            <person name="Misery B."/>
            <person name="Laplace J.-M."/>
            <person name="Cretenet M."/>
        </authorList>
    </citation>
    <scope>NUCLEOTIDE SEQUENCE</scope>
    <source>
        <strain evidence="2">UCMA15129</strain>
    </source>
</reference>
<comment type="caution">
    <text evidence="3">The sequence shown here is derived from an EMBL/GenBank/DDBJ whole genome shotgun (WGS) entry which is preliminary data.</text>
</comment>
<dbReference type="EMBL" id="MLOK01000060">
    <property type="protein sequence ID" value="OIM20393.1"/>
    <property type="molecule type" value="Genomic_DNA"/>
</dbReference>